<dbReference type="InterPro" id="IPR036047">
    <property type="entry name" value="F-box-like_dom_sf"/>
</dbReference>
<protein>
    <recommendedName>
        <fullName evidence="6">F-box domain-containing protein</fullName>
    </recommendedName>
</protein>
<dbReference type="OrthoDB" id="690108at2759"/>
<evidence type="ECO:0008006" key="6">
    <source>
        <dbReference type="Google" id="ProtNLM"/>
    </source>
</evidence>
<organism evidence="4 5">
    <name type="scientific">Digitaria exilis</name>
    <dbReference type="NCBI Taxonomy" id="1010633"/>
    <lineage>
        <taxon>Eukaryota</taxon>
        <taxon>Viridiplantae</taxon>
        <taxon>Streptophyta</taxon>
        <taxon>Embryophyta</taxon>
        <taxon>Tracheophyta</taxon>
        <taxon>Spermatophyta</taxon>
        <taxon>Magnoliopsida</taxon>
        <taxon>Liliopsida</taxon>
        <taxon>Poales</taxon>
        <taxon>Poaceae</taxon>
        <taxon>PACMAD clade</taxon>
        <taxon>Panicoideae</taxon>
        <taxon>Panicodae</taxon>
        <taxon>Paniceae</taxon>
        <taxon>Anthephorinae</taxon>
        <taxon>Digitaria</taxon>
    </lineage>
</organism>
<gene>
    <name evidence="4" type="ORF">HU200_049161</name>
</gene>
<dbReference type="InterPro" id="IPR006566">
    <property type="entry name" value="FBD"/>
</dbReference>
<evidence type="ECO:0000313" key="5">
    <source>
        <dbReference type="Proteomes" id="UP000636709"/>
    </source>
</evidence>
<feature type="domain" description="F-box" evidence="3">
    <location>
        <begin position="33"/>
        <end position="67"/>
    </location>
</feature>
<feature type="domain" description="FBD" evidence="2">
    <location>
        <begin position="356"/>
        <end position="393"/>
    </location>
</feature>
<dbReference type="Pfam" id="PF12937">
    <property type="entry name" value="F-box-like"/>
    <property type="match status" value="1"/>
</dbReference>
<feature type="region of interest" description="Disordered" evidence="1">
    <location>
        <begin position="1"/>
        <end position="26"/>
    </location>
</feature>
<evidence type="ECO:0000256" key="1">
    <source>
        <dbReference type="SAM" id="MobiDB-lite"/>
    </source>
</evidence>
<dbReference type="EMBL" id="JACEFO010002216">
    <property type="protein sequence ID" value="KAF8672829.1"/>
    <property type="molecule type" value="Genomic_DNA"/>
</dbReference>
<dbReference type="AlphaFoldDB" id="A0A835AU48"/>
<comment type="caution">
    <text evidence="4">The sequence shown here is derived from an EMBL/GenBank/DDBJ whole genome shotgun (WGS) entry which is preliminary data.</text>
</comment>
<dbReference type="SUPFAM" id="SSF81383">
    <property type="entry name" value="F-box domain"/>
    <property type="match status" value="1"/>
</dbReference>
<dbReference type="PANTHER" id="PTHR34709">
    <property type="entry name" value="OS10G0396666 PROTEIN"/>
    <property type="match status" value="1"/>
</dbReference>
<proteinExistence type="predicted"/>
<accession>A0A835AU48</accession>
<dbReference type="Pfam" id="PF08387">
    <property type="entry name" value="FBD"/>
    <property type="match status" value="1"/>
</dbReference>
<keyword evidence="5" id="KW-1185">Reference proteome</keyword>
<dbReference type="Gene3D" id="1.20.1280.50">
    <property type="match status" value="1"/>
</dbReference>
<evidence type="ECO:0000259" key="2">
    <source>
        <dbReference type="Pfam" id="PF08387"/>
    </source>
</evidence>
<evidence type="ECO:0000259" key="3">
    <source>
        <dbReference type="Pfam" id="PF12937"/>
    </source>
</evidence>
<dbReference type="InterPro" id="IPR001810">
    <property type="entry name" value="F-box_dom"/>
</dbReference>
<dbReference type="PANTHER" id="PTHR34709:SF75">
    <property type="entry name" value="FBD DOMAIN-CONTAINING PROTEIN"/>
    <property type="match status" value="1"/>
</dbReference>
<evidence type="ECO:0000313" key="4">
    <source>
        <dbReference type="EMBL" id="KAF8672829.1"/>
    </source>
</evidence>
<name>A0A835AU48_9POAL</name>
<reference evidence="4" key="1">
    <citation type="submission" date="2020-07" db="EMBL/GenBank/DDBJ databases">
        <title>Genome sequence and genetic diversity analysis of an under-domesticated orphan crop, white fonio (Digitaria exilis).</title>
        <authorList>
            <person name="Bennetzen J.L."/>
            <person name="Chen S."/>
            <person name="Ma X."/>
            <person name="Wang X."/>
            <person name="Yssel A.E.J."/>
            <person name="Chaluvadi S.R."/>
            <person name="Johnson M."/>
            <person name="Gangashetty P."/>
            <person name="Hamidou F."/>
            <person name="Sanogo M.D."/>
            <person name="Zwaenepoel A."/>
            <person name="Wallace J."/>
            <person name="Van De Peer Y."/>
            <person name="Van Deynze A."/>
        </authorList>
    </citation>
    <scope>NUCLEOTIDE SEQUENCE</scope>
    <source>
        <tissue evidence="4">Leaves</tissue>
    </source>
</reference>
<sequence>MRLRSGRRLVSPPPAPQGGRRRRHLRPSEEDWINSLPEDLLLQVLCRLRNTASAARAGAVCRRWRGLWTKLPKMTFPGFQPRLLKAVLAKVTRPRLHLLDITLTFKRGAQVSSLLRAATPLAPEKLRVYLRYNYNLEYDPIELPCLDRTSCLALHLMFNHLLPPPSGEFTALKSLSLDFCRVGIGALLPLCPCLRVLKLRGLDLVDTLIVHSPLLKKFSYQTSATDICRNDIAAPVLKKVTLEANLAPEFSLSYLAPMVKALNWVYRCDSLKVGVNGPWILDSLHRDLLDAQSSFAQMIDQLPVTAFSKMKLKLHTEGHTFGPLVLHLLGFGPVIQELKIAVARNKSSNWRNENIFLTNLEVLEIHGLQGVDDEVDFLRLMLRSAAVLRRLTIRFSNDVSPSDNGYKKIRRAMKEYSGVKYHVHSI</sequence>
<dbReference type="Proteomes" id="UP000636709">
    <property type="component" value="Unassembled WGS sequence"/>
</dbReference>
<dbReference type="InterPro" id="IPR055312">
    <property type="entry name" value="FBL15-like"/>
</dbReference>